<keyword evidence="5" id="KW-0963">Cytoplasm</keyword>
<comment type="similarity">
    <text evidence="1 5">Belongs to the CoaE family.</text>
</comment>
<accession>A0A371RIZ4</accession>
<keyword evidence="4 5" id="KW-0173">Coenzyme A biosynthesis</keyword>
<dbReference type="PROSITE" id="PS51219">
    <property type="entry name" value="DPCK"/>
    <property type="match status" value="1"/>
</dbReference>
<dbReference type="InterPro" id="IPR001977">
    <property type="entry name" value="Depp_CoAkinase"/>
</dbReference>
<evidence type="ECO:0000256" key="4">
    <source>
        <dbReference type="ARBA" id="ARBA00022993"/>
    </source>
</evidence>
<dbReference type="EMBL" id="QUQO01000001">
    <property type="protein sequence ID" value="RFB05411.1"/>
    <property type="molecule type" value="Genomic_DNA"/>
</dbReference>
<evidence type="ECO:0000256" key="5">
    <source>
        <dbReference type="HAMAP-Rule" id="MF_00376"/>
    </source>
</evidence>
<dbReference type="GO" id="GO:0005737">
    <property type="term" value="C:cytoplasm"/>
    <property type="evidence" value="ECO:0007669"/>
    <property type="project" value="UniProtKB-SubCell"/>
</dbReference>
<dbReference type="RefSeq" id="WP_116392043.1">
    <property type="nucleotide sequence ID" value="NZ_QUQO01000001.1"/>
</dbReference>
<reference evidence="7 8" key="1">
    <citation type="submission" date="2018-08" db="EMBL/GenBank/DDBJ databases">
        <title>Parvularcula sp. SM1705, isolated from surface water of the South Sea China.</title>
        <authorList>
            <person name="Sun L."/>
        </authorList>
    </citation>
    <scope>NUCLEOTIDE SEQUENCE [LARGE SCALE GENOMIC DNA]</scope>
    <source>
        <strain evidence="7 8">SM1705</strain>
    </source>
</reference>
<keyword evidence="8" id="KW-1185">Reference proteome</keyword>
<comment type="catalytic activity">
    <reaction evidence="5">
        <text>3'-dephospho-CoA + ATP = ADP + CoA + H(+)</text>
        <dbReference type="Rhea" id="RHEA:18245"/>
        <dbReference type="ChEBI" id="CHEBI:15378"/>
        <dbReference type="ChEBI" id="CHEBI:30616"/>
        <dbReference type="ChEBI" id="CHEBI:57287"/>
        <dbReference type="ChEBI" id="CHEBI:57328"/>
        <dbReference type="ChEBI" id="CHEBI:456216"/>
        <dbReference type="EC" id="2.7.1.24"/>
    </reaction>
</comment>
<dbReference type="PANTHER" id="PTHR10695:SF46">
    <property type="entry name" value="BIFUNCTIONAL COENZYME A SYNTHASE-RELATED"/>
    <property type="match status" value="1"/>
</dbReference>
<dbReference type="Gene3D" id="3.40.50.300">
    <property type="entry name" value="P-loop containing nucleotide triphosphate hydrolases"/>
    <property type="match status" value="1"/>
</dbReference>
<dbReference type="PANTHER" id="PTHR10695">
    <property type="entry name" value="DEPHOSPHO-COA KINASE-RELATED"/>
    <property type="match status" value="1"/>
</dbReference>
<evidence type="ECO:0000256" key="3">
    <source>
        <dbReference type="ARBA" id="ARBA00022840"/>
    </source>
</evidence>
<proteinExistence type="inferred from homology"/>
<comment type="pathway">
    <text evidence="5">Cofactor biosynthesis; coenzyme A biosynthesis; CoA from (R)-pantothenate: step 5/5.</text>
</comment>
<keyword evidence="5 7" id="KW-0808">Transferase</keyword>
<evidence type="ECO:0000256" key="2">
    <source>
        <dbReference type="ARBA" id="ARBA00022741"/>
    </source>
</evidence>
<comment type="caution">
    <text evidence="7">The sequence shown here is derived from an EMBL/GenBank/DDBJ whole genome shotgun (WGS) entry which is preliminary data.</text>
</comment>
<dbReference type="UniPathway" id="UPA00241">
    <property type="reaction ID" value="UER00356"/>
</dbReference>
<comment type="subcellular location">
    <subcellularLocation>
        <location evidence="5">Cytoplasm</location>
    </subcellularLocation>
</comment>
<keyword evidence="2 5" id="KW-0547">Nucleotide-binding</keyword>
<dbReference type="HAMAP" id="MF_00376">
    <property type="entry name" value="Dephospho_CoA_kinase"/>
    <property type="match status" value="1"/>
</dbReference>
<evidence type="ECO:0000313" key="8">
    <source>
        <dbReference type="Proteomes" id="UP000264589"/>
    </source>
</evidence>
<dbReference type="GO" id="GO:0015937">
    <property type="term" value="P:coenzyme A biosynthetic process"/>
    <property type="evidence" value="ECO:0007669"/>
    <property type="project" value="UniProtKB-UniRule"/>
</dbReference>
<dbReference type="NCBIfam" id="TIGR00152">
    <property type="entry name" value="dephospho-CoA kinase"/>
    <property type="match status" value="1"/>
</dbReference>
<comment type="function">
    <text evidence="5">Catalyzes the phosphorylation of the 3'-hydroxyl group of dephosphocoenzyme A to form coenzyme A.</text>
</comment>
<dbReference type="InterPro" id="IPR027417">
    <property type="entry name" value="P-loop_NTPase"/>
</dbReference>
<sequence length="204" mass="21714">MITIGLTGGIGMGKTTTAALFEGEGIPVWDADKAVHRLYSPRGFGVAPILERFPGVGGPLGGINRALLAEAVLGKPAELKALEEIVHPLVAADQRGFLEAQERAGAEIVLLDIPLLLENNPDRSEGIVVVCSALEEVRKARVLARPGMTEEKYAAILSAQMPEEEKLKLADYVVPTGEGFEVAREKVREILADIRAKALDAGGK</sequence>
<feature type="binding site" evidence="5">
    <location>
        <begin position="11"/>
        <end position="16"/>
    </location>
    <ligand>
        <name>ATP</name>
        <dbReference type="ChEBI" id="CHEBI:30616"/>
    </ligand>
</feature>
<evidence type="ECO:0000256" key="6">
    <source>
        <dbReference type="NCBIfam" id="TIGR00152"/>
    </source>
</evidence>
<organism evidence="7 8">
    <name type="scientific">Parvularcula marina</name>
    <dbReference type="NCBI Taxonomy" id="2292771"/>
    <lineage>
        <taxon>Bacteria</taxon>
        <taxon>Pseudomonadati</taxon>
        <taxon>Pseudomonadota</taxon>
        <taxon>Alphaproteobacteria</taxon>
        <taxon>Parvularculales</taxon>
        <taxon>Parvularculaceae</taxon>
        <taxon>Parvularcula</taxon>
    </lineage>
</organism>
<dbReference type="OrthoDB" id="9812943at2"/>
<dbReference type="GO" id="GO:0004140">
    <property type="term" value="F:dephospho-CoA kinase activity"/>
    <property type="evidence" value="ECO:0007669"/>
    <property type="project" value="UniProtKB-UniRule"/>
</dbReference>
<dbReference type="EC" id="2.7.1.24" evidence="5 6"/>
<dbReference type="GO" id="GO:0005524">
    <property type="term" value="F:ATP binding"/>
    <property type="evidence" value="ECO:0007669"/>
    <property type="project" value="UniProtKB-UniRule"/>
</dbReference>
<evidence type="ECO:0000256" key="1">
    <source>
        <dbReference type="ARBA" id="ARBA00009018"/>
    </source>
</evidence>
<keyword evidence="3 5" id="KW-0067">ATP-binding</keyword>
<gene>
    <name evidence="5 7" type="primary">coaE</name>
    <name evidence="7" type="ORF">DX908_09175</name>
</gene>
<protein>
    <recommendedName>
        <fullName evidence="5 6">Dephospho-CoA kinase</fullName>
        <ecNumber evidence="5 6">2.7.1.24</ecNumber>
    </recommendedName>
    <alternativeName>
        <fullName evidence="5">Dephosphocoenzyme A kinase</fullName>
    </alternativeName>
</protein>
<evidence type="ECO:0000313" key="7">
    <source>
        <dbReference type="EMBL" id="RFB05411.1"/>
    </source>
</evidence>
<dbReference type="InParanoid" id="A0A371RIZ4"/>
<dbReference type="Pfam" id="PF01121">
    <property type="entry name" value="CoaE"/>
    <property type="match status" value="1"/>
</dbReference>
<dbReference type="Proteomes" id="UP000264589">
    <property type="component" value="Unassembled WGS sequence"/>
</dbReference>
<dbReference type="AlphaFoldDB" id="A0A371RIZ4"/>
<dbReference type="SUPFAM" id="SSF52540">
    <property type="entry name" value="P-loop containing nucleoside triphosphate hydrolases"/>
    <property type="match status" value="1"/>
</dbReference>
<dbReference type="CDD" id="cd02022">
    <property type="entry name" value="DPCK"/>
    <property type="match status" value="1"/>
</dbReference>
<name>A0A371RIZ4_9PROT</name>
<keyword evidence="5 7" id="KW-0418">Kinase</keyword>
<dbReference type="FunCoup" id="A0A371RIZ4">
    <property type="interactions" value="420"/>
</dbReference>